<dbReference type="Proteomes" id="UP001358586">
    <property type="component" value="Chromosome 11"/>
</dbReference>
<dbReference type="Pfam" id="PF10536">
    <property type="entry name" value="PMD"/>
    <property type="match status" value="1"/>
</dbReference>
<organism evidence="3 4">
    <name type="scientific">Gossypium arboreum</name>
    <name type="common">Tree cotton</name>
    <name type="synonym">Gossypium nanking</name>
    <dbReference type="NCBI Taxonomy" id="29729"/>
    <lineage>
        <taxon>Eukaryota</taxon>
        <taxon>Viridiplantae</taxon>
        <taxon>Streptophyta</taxon>
        <taxon>Embryophyta</taxon>
        <taxon>Tracheophyta</taxon>
        <taxon>Spermatophyta</taxon>
        <taxon>Magnoliopsida</taxon>
        <taxon>eudicotyledons</taxon>
        <taxon>Gunneridae</taxon>
        <taxon>Pentapetalae</taxon>
        <taxon>rosids</taxon>
        <taxon>malvids</taxon>
        <taxon>Malvales</taxon>
        <taxon>Malvaceae</taxon>
        <taxon>Malvoideae</taxon>
        <taxon>Gossypium</taxon>
    </lineage>
</organism>
<evidence type="ECO:0000259" key="2">
    <source>
        <dbReference type="Pfam" id="PF10536"/>
    </source>
</evidence>
<keyword evidence="1" id="KW-0472">Membrane</keyword>
<gene>
    <name evidence="3" type="ORF">PVK06_040637</name>
</gene>
<dbReference type="PANTHER" id="PTHR46033">
    <property type="entry name" value="PROTEIN MAIN-LIKE 2"/>
    <property type="match status" value="1"/>
</dbReference>
<evidence type="ECO:0000256" key="1">
    <source>
        <dbReference type="SAM" id="Phobius"/>
    </source>
</evidence>
<feature type="domain" description="Aminotransferase-like plant mobile" evidence="2">
    <location>
        <begin position="69"/>
        <end position="153"/>
    </location>
</feature>
<dbReference type="PANTHER" id="PTHR46033:SF8">
    <property type="entry name" value="PROTEIN MAINTENANCE OF MERISTEMS-LIKE"/>
    <property type="match status" value="1"/>
</dbReference>
<evidence type="ECO:0000313" key="3">
    <source>
        <dbReference type="EMBL" id="KAK5786013.1"/>
    </source>
</evidence>
<dbReference type="InterPro" id="IPR044824">
    <property type="entry name" value="MAIN-like"/>
</dbReference>
<feature type="transmembrane region" description="Helical" evidence="1">
    <location>
        <begin position="7"/>
        <end position="27"/>
    </location>
</feature>
<proteinExistence type="predicted"/>
<keyword evidence="4" id="KW-1185">Reference proteome</keyword>
<protein>
    <recommendedName>
        <fullName evidence="2">Aminotransferase-like plant mobile domain-containing protein</fullName>
    </recommendedName>
</protein>
<accession>A0ABR0N6U4</accession>
<evidence type="ECO:0000313" key="4">
    <source>
        <dbReference type="Proteomes" id="UP001358586"/>
    </source>
</evidence>
<dbReference type="EMBL" id="JARKNE010000011">
    <property type="protein sequence ID" value="KAK5786013.1"/>
    <property type="molecule type" value="Genomic_DNA"/>
</dbReference>
<comment type="caution">
    <text evidence="3">The sequence shown here is derived from an EMBL/GenBank/DDBJ whole genome shotgun (WGS) entry which is preliminary data.</text>
</comment>
<name>A0ABR0N6U4_GOSAR</name>
<dbReference type="InterPro" id="IPR019557">
    <property type="entry name" value="AminoTfrase-like_pln_mobile"/>
</dbReference>
<keyword evidence="1" id="KW-0812">Transmembrane</keyword>
<keyword evidence="1" id="KW-1133">Transmembrane helix</keyword>
<sequence length="166" mass="18872">MGPGQDVIFLMMFYFMRLMNLLVVVLADGRVLEGTIYNLAMPSVTELRGYLQEVEFLHTSCMLYGCKLGPTLISTLVERWSPKTHTFHLSCCECIITLENIVLQLSLSVDRPAVTRSIIIPGEEDLCATLLGKVSNSFEDGWVWMKWLETNFKKLPSHAIDIVREK</sequence>
<reference evidence="3 4" key="1">
    <citation type="submission" date="2023-03" db="EMBL/GenBank/DDBJ databases">
        <title>WGS of Gossypium arboreum.</title>
        <authorList>
            <person name="Yu D."/>
        </authorList>
    </citation>
    <scope>NUCLEOTIDE SEQUENCE [LARGE SCALE GENOMIC DNA]</scope>
    <source>
        <tissue evidence="3">Leaf</tissue>
    </source>
</reference>